<feature type="transmembrane region" description="Helical" evidence="7">
    <location>
        <begin position="342"/>
        <end position="363"/>
    </location>
</feature>
<feature type="transmembrane region" description="Helical" evidence="7">
    <location>
        <begin position="90"/>
        <end position="110"/>
    </location>
</feature>
<dbReference type="PANTHER" id="PTHR42718">
    <property type="entry name" value="MAJOR FACILITATOR SUPERFAMILY MULTIDRUG TRANSPORTER MFSC"/>
    <property type="match status" value="1"/>
</dbReference>
<dbReference type="GO" id="GO:0005886">
    <property type="term" value="C:plasma membrane"/>
    <property type="evidence" value="ECO:0007669"/>
    <property type="project" value="UniProtKB-SubCell"/>
</dbReference>
<keyword evidence="2" id="KW-0813">Transport</keyword>
<feature type="transmembrane region" description="Helical" evidence="7">
    <location>
        <begin position="180"/>
        <end position="205"/>
    </location>
</feature>
<keyword evidence="4 7" id="KW-0812">Transmembrane</keyword>
<evidence type="ECO:0000256" key="3">
    <source>
        <dbReference type="ARBA" id="ARBA00022475"/>
    </source>
</evidence>
<evidence type="ECO:0000256" key="5">
    <source>
        <dbReference type="ARBA" id="ARBA00022989"/>
    </source>
</evidence>
<reference evidence="10" key="1">
    <citation type="journal article" date="2016" name="Front. Microbiol.">
        <title>Molecular Keys to the Janthinobacterium and Duganella spp. Interaction with the Plant Pathogen Fusarium graminearum.</title>
        <authorList>
            <person name="Haack F.S."/>
            <person name="Poehlein A."/>
            <person name="Kroger C."/>
            <person name="Voigt C.A."/>
            <person name="Piepenbring M."/>
            <person name="Bode H.B."/>
            <person name="Daniel R."/>
            <person name="Schafer W."/>
            <person name="Streit W.R."/>
        </authorList>
    </citation>
    <scope>NUCLEOTIDE SEQUENCE [LARGE SCALE GENOMIC DNA]</scope>
    <source>
        <strain evidence="10">T54</strain>
    </source>
</reference>
<evidence type="ECO:0000256" key="4">
    <source>
        <dbReference type="ARBA" id="ARBA00022692"/>
    </source>
</evidence>
<evidence type="ECO:0000256" key="1">
    <source>
        <dbReference type="ARBA" id="ARBA00004651"/>
    </source>
</evidence>
<evidence type="ECO:0000313" key="9">
    <source>
        <dbReference type="EMBL" id="OEZ95759.1"/>
    </source>
</evidence>
<dbReference type="PANTHER" id="PTHR42718:SF46">
    <property type="entry name" value="BLR6921 PROTEIN"/>
    <property type="match status" value="1"/>
</dbReference>
<keyword evidence="5 7" id="KW-1133">Transmembrane helix</keyword>
<protein>
    <submittedName>
        <fullName evidence="9">Putative transport protein HsrA</fullName>
    </submittedName>
</protein>
<dbReference type="Gene3D" id="1.20.1720.10">
    <property type="entry name" value="Multidrug resistance protein D"/>
    <property type="match status" value="1"/>
</dbReference>
<dbReference type="EMBL" id="LROM01000120">
    <property type="protein sequence ID" value="OEZ95759.1"/>
    <property type="molecule type" value="Genomic_DNA"/>
</dbReference>
<organism evidence="9 10">
    <name type="scientific">Duganella phyllosphaerae</name>
    <dbReference type="NCBI Taxonomy" id="762836"/>
    <lineage>
        <taxon>Bacteria</taxon>
        <taxon>Pseudomonadati</taxon>
        <taxon>Pseudomonadota</taxon>
        <taxon>Betaproteobacteria</taxon>
        <taxon>Burkholderiales</taxon>
        <taxon>Oxalobacteraceae</taxon>
        <taxon>Telluria group</taxon>
        <taxon>Duganella</taxon>
    </lineage>
</organism>
<feature type="transmembrane region" description="Helical" evidence="7">
    <location>
        <begin position="311"/>
        <end position="330"/>
    </location>
</feature>
<dbReference type="InterPro" id="IPR020846">
    <property type="entry name" value="MFS_dom"/>
</dbReference>
<comment type="subcellular location">
    <subcellularLocation>
        <location evidence="1">Cell membrane</location>
        <topology evidence="1">Multi-pass membrane protein</topology>
    </subcellularLocation>
</comment>
<feature type="transmembrane region" description="Helical" evidence="7">
    <location>
        <begin position="147"/>
        <end position="168"/>
    </location>
</feature>
<feature type="transmembrane region" description="Helical" evidence="7">
    <location>
        <begin position="122"/>
        <end position="141"/>
    </location>
</feature>
<dbReference type="PRINTS" id="PR01036">
    <property type="entry name" value="TCRTETB"/>
</dbReference>
<feature type="transmembrane region" description="Helical" evidence="7">
    <location>
        <begin position="239"/>
        <end position="260"/>
    </location>
</feature>
<feature type="transmembrane region" description="Helical" evidence="7">
    <location>
        <begin position="446"/>
        <end position="464"/>
    </location>
</feature>
<dbReference type="Pfam" id="PF07690">
    <property type="entry name" value="MFS_1"/>
    <property type="match status" value="1"/>
</dbReference>
<comment type="caution">
    <text evidence="9">The sequence shown here is derived from an EMBL/GenBank/DDBJ whole genome shotgun (WGS) entry which is preliminary data.</text>
</comment>
<feature type="transmembrane region" description="Helical" evidence="7">
    <location>
        <begin position="399"/>
        <end position="425"/>
    </location>
</feature>
<dbReference type="AlphaFoldDB" id="A0A1E7WD18"/>
<feature type="domain" description="Major facilitator superfamily (MFS) profile" evidence="8">
    <location>
        <begin position="56"/>
        <end position="504"/>
    </location>
</feature>
<dbReference type="PROSITE" id="PS50850">
    <property type="entry name" value="MFS"/>
    <property type="match status" value="1"/>
</dbReference>
<dbReference type="InterPro" id="IPR011701">
    <property type="entry name" value="MFS"/>
</dbReference>
<evidence type="ECO:0000256" key="6">
    <source>
        <dbReference type="ARBA" id="ARBA00023136"/>
    </source>
</evidence>
<evidence type="ECO:0000256" key="2">
    <source>
        <dbReference type="ARBA" id="ARBA00022448"/>
    </source>
</evidence>
<evidence type="ECO:0000313" key="10">
    <source>
        <dbReference type="Proteomes" id="UP000175989"/>
    </source>
</evidence>
<evidence type="ECO:0000259" key="8">
    <source>
        <dbReference type="PROSITE" id="PS50850"/>
    </source>
</evidence>
<dbReference type="InterPro" id="IPR036259">
    <property type="entry name" value="MFS_trans_sf"/>
</dbReference>
<gene>
    <name evidence="9" type="primary">hsrA_2</name>
    <name evidence="9" type="ORF">DUPY_42100</name>
</gene>
<dbReference type="NCBIfam" id="TIGR00711">
    <property type="entry name" value="efflux_EmrB"/>
    <property type="match status" value="1"/>
</dbReference>
<dbReference type="PATRIC" id="fig|762836.4.peg.4337"/>
<evidence type="ECO:0000256" key="7">
    <source>
        <dbReference type="SAM" id="Phobius"/>
    </source>
</evidence>
<keyword evidence="10" id="KW-1185">Reference proteome</keyword>
<dbReference type="GO" id="GO:0022857">
    <property type="term" value="F:transmembrane transporter activity"/>
    <property type="evidence" value="ECO:0007669"/>
    <property type="project" value="InterPro"/>
</dbReference>
<name>A0A1E7WD18_9BURK</name>
<dbReference type="SUPFAM" id="SSF103473">
    <property type="entry name" value="MFS general substrate transporter"/>
    <property type="match status" value="1"/>
</dbReference>
<accession>A0A1E7WD18</accession>
<keyword evidence="3" id="KW-1003">Cell membrane</keyword>
<dbReference type="Proteomes" id="UP000175989">
    <property type="component" value="Unassembled WGS sequence"/>
</dbReference>
<keyword evidence="6 7" id="KW-0472">Membrane</keyword>
<feature type="transmembrane region" description="Helical" evidence="7">
    <location>
        <begin position="476"/>
        <end position="499"/>
    </location>
</feature>
<sequence>MVARTLALSGDSMMTAAHSPKDPVTFAAHLWENQTMDTTAQLPEPSAAEVAAKRYLPWVVATALFMEQLDSTIVNTAIPSMAASLQVTPLSLKAVVTSYVLSLAVAIPVSGWMADRFGTRRVFMSAITIFTIASILCGLSVNSPMLVAARLLQGFGAAMMMPVGRLAIVRTFPKSELLAAMNFVIIPALIGPLLGPTVGGLIVHWMTWREIFFVNVPVGIAALYLANKHMPDYRSEDTRPLDFIGLVLFGTGVALLSWLLEVFGEHRLDITSMSVLLLIACSLLAAYVWHAREAAYPLLRIALFKVRTFRVSVMGGFITRIGVGGLPFLLPLLYQLGLGLPAWQSGLLMMPSAAAAMFMKFISARVLARFGYRQVLTVNTVLIGITISLFSFVQQGTPIYVIVMISLCLGFFNSLQFSSMNTIAYADVEGNDSSMASTIASSMQQLSVSFGLAAGSLITGWYLGDVPQSNRVALTTALHYAFLTLAVMTVLSSITFWSLRKTDGESISKGSVKET</sequence>
<feature type="transmembrane region" description="Helical" evidence="7">
    <location>
        <begin position="375"/>
        <end position="393"/>
    </location>
</feature>
<feature type="transmembrane region" description="Helical" evidence="7">
    <location>
        <begin position="272"/>
        <end position="290"/>
    </location>
</feature>
<dbReference type="Gene3D" id="1.20.1250.20">
    <property type="entry name" value="MFS general substrate transporter like domains"/>
    <property type="match status" value="1"/>
</dbReference>
<proteinExistence type="predicted"/>
<dbReference type="CDD" id="cd17503">
    <property type="entry name" value="MFS_LmrB_MDR_like"/>
    <property type="match status" value="1"/>
</dbReference>
<dbReference type="InterPro" id="IPR004638">
    <property type="entry name" value="EmrB-like"/>
</dbReference>